<protein>
    <submittedName>
        <fullName evidence="2">Uncharacterized protein</fullName>
    </submittedName>
</protein>
<reference evidence="2 3" key="1">
    <citation type="journal article" date="2013" name="J. Biotechnol.">
        <title>Establishment and interpretation of the genome sequence of the phytopathogenic fungus Rhizoctonia solani AG1-IB isolate 7/3/14.</title>
        <authorList>
            <person name="Wibberg D.W."/>
            <person name="Jelonek L.J."/>
            <person name="Rupp O.R."/>
            <person name="Hennig M.H."/>
            <person name="Eikmeyer F.E."/>
            <person name="Goesmann A.G."/>
            <person name="Hartmann A.H."/>
            <person name="Borriss R.B."/>
            <person name="Grosch R.G."/>
            <person name="Puehler A.P."/>
            <person name="Schlueter A.S."/>
        </authorList>
    </citation>
    <scope>NUCLEOTIDE SEQUENCE [LARGE SCALE GENOMIC DNA]</scope>
    <source>
        <strain evidence="3">AG1-IB / isolate 7/3/14</strain>
    </source>
</reference>
<organism evidence="2 3">
    <name type="scientific">Thanatephorus cucumeris (strain AG1-IB / isolate 7/3/14)</name>
    <name type="common">Lettuce bottom rot fungus</name>
    <name type="synonym">Rhizoctonia solani</name>
    <dbReference type="NCBI Taxonomy" id="1108050"/>
    <lineage>
        <taxon>Eukaryota</taxon>
        <taxon>Fungi</taxon>
        <taxon>Dikarya</taxon>
        <taxon>Basidiomycota</taxon>
        <taxon>Agaricomycotina</taxon>
        <taxon>Agaricomycetes</taxon>
        <taxon>Cantharellales</taxon>
        <taxon>Ceratobasidiaceae</taxon>
        <taxon>Rhizoctonia</taxon>
        <taxon>Rhizoctonia solani AG-1</taxon>
    </lineage>
</organism>
<feature type="region of interest" description="Disordered" evidence="1">
    <location>
        <begin position="257"/>
        <end position="289"/>
    </location>
</feature>
<feature type="compositionally biased region" description="Polar residues" evidence="1">
    <location>
        <begin position="261"/>
        <end position="271"/>
    </location>
</feature>
<comment type="caution">
    <text evidence="2">The sequence shown here is derived from an EMBL/GenBank/DDBJ whole genome shotgun (WGS) entry which is preliminary data.</text>
</comment>
<proteinExistence type="predicted"/>
<dbReference type="HOGENOM" id="CLU_924963_0_0_1"/>
<gene>
    <name evidence="2" type="ORF">BN14_09791</name>
</gene>
<evidence type="ECO:0000313" key="3">
    <source>
        <dbReference type="Proteomes" id="UP000012065"/>
    </source>
</evidence>
<name>M5C6V5_THACB</name>
<evidence type="ECO:0000256" key="1">
    <source>
        <dbReference type="SAM" id="MobiDB-lite"/>
    </source>
</evidence>
<accession>M5C6V5</accession>
<dbReference type="Proteomes" id="UP000012065">
    <property type="component" value="Unassembled WGS sequence"/>
</dbReference>
<sequence length="301" mass="33973">MISLSQGILSQHLFKLDFSQVIIPSYQSYNSTFLPHRSYWLLAHHQLGCPDVHSDKPDLYHLNITLRLCIESPLISAASLESTSDNITTCTCAEYRPDFLWQRKDVSKLDQLHKYLIGKDSSHSQPPALHQLLEKNTTHLINHLDCQKESMLQEITQALENTMQHLLPSSIVPEPHTPSRRMFITVEDTSRAVSGLSSSRNRDFLVPIRTGDKTEGKGKKTVKLESPEPSRIWKGSHTLLFFGPPQVVVPDTLECPKSPTEPVNTSNTNQDKGFITAQPAETEEEKENRTMHNLATIMGRA</sequence>
<dbReference type="AlphaFoldDB" id="M5C6V5"/>
<dbReference type="EMBL" id="CAOJ01014932">
    <property type="protein sequence ID" value="CCO35673.1"/>
    <property type="molecule type" value="Genomic_DNA"/>
</dbReference>
<evidence type="ECO:0000313" key="2">
    <source>
        <dbReference type="EMBL" id="CCO35673.1"/>
    </source>
</evidence>